<comment type="caution">
    <text evidence="11">The sequence shown here is derived from an EMBL/GenBank/DDBJ whole genome shotgun (WGS) entry which is preliminary data.</text>
</comment>
<dbReference type="InterPro" id="IPR013525">
    <property type="entry name" value="ABC2_TM"/>
</dbReference>
<dbReference type="InterPro" id="IPR003439">
    <property type="entry name" value="ABC_transporter-like_ATP-bd"/>
</dbReference>
<dbReference type="Proteomes" id="UP001159042">
    <property type="component" value="Unassembled WGS sequence"/>
</dbReference>
<evidence type="ECO:0000256" key="5">
    <source>
        <dbReference type="ARBA" id="ARBA00022741"/>
    </source>
</evidence>
<reference evidence="11 12" key="1">
    <citation type="journal article" date="2023" name="Insect Mol. Biol.">
        <title>Genome sequencing provides insights into the evolution of gene families encoding plant cell wall-degrading enzymes in longhorned beetles.</title>
        <authorList>
            <person name="Shin N.R."/>
            <person name="Okamura Y."/>
            <person name="Kirsch R."/>
            <person name="Pauchet Y."/>
        </authorList>
    </citation>
    <scope>NUCLEOTIDE SEQUENCE [LARGE SCALE GENOMIC DNA]</scope>
    <source>
        <strain evidence="11">EAD_L_NR</strain>
    </source>
</reference>
<dbReference type="Pfam" id="PF23321">
    <property type="entry name" value="R1_ABCA1"/>
    <property type="match status" value="1"/>
</dbReference>
<feature type="transmembrane region" description="Helical" evidence="9">
    <location>
        <begin position="1265"/>
        <end position="1282"/>
    </location>
</feature>
<dbReference type="InterPro" id="IPR026082">
    <property type="entry name" value="ABCA"/>
</dbReference>
<dbReference type="InterPro" id="IPR003593">
    <property type="entry name" value="AAA+_ATPase"/>
</dbReference>
<protein>
    <recommendedName>
        <fullName evidence="10">ABC transporter domain-containing protein</fullName>
    </recommendedName>
</protein>
<feature type="transmembrane region" description="Helical" evidence="9">
    <location>
        <begin position="1160"/>
        <end position="1183"/>
    </location>
</feature>
<dbReference type="FunFam" id="3.40.50.300:FF:000327">
    <property type="entry name" value="ATP-binding cassette sub-family A member 3"/>
    <property type="match status" value="1"/>
</dbReference>
<feature type="domain" description="ABC transporter" evidence="10">
    <location>
        <begin position="572"/>
        <end position="801"/>
    </location>
</feature>
<dbReference type="SUPFAM" id="SSF52540">
    <property type="entry name" value="P-loop containing nucleoside triphosphate hydrolases"/>
    <property type="match status" value="2"/>
</dbReference>
<feature type="transmembrane region" description="Helical" evidence="9">
    <location>
        <begin position="944"/>
        <end position="964"/>
    </location>
</feature>
<dbReference type="PANTHER" id="PTHR19229:SF250">
    <property type="entry name" value="ABC TRANSPORTER DOMAIN-CONTAINING PROTEIN-RELATED"/>
    <property type="match status" value="1"/>
</dbReference>
<dbReference type="GO" id="GO:0005524">
    <property type="term" value="F:ATP binding"/>
    <property type="evidence" value="ECO:0007669"/>
    <property type="project" value="UniProtKB-KW"/>
</dbReference>
<evidence type="ECO:0000256" key="2">
    <source>
        <dbReference type="ARBA" id="ARBA00022448"/>
    </source>
</evidence>
<feature type="transmembrane region" description="Helical" evidence="9">
    <location>
        <begin position="1121"/>
        <end position="1139"/>
    </location>
</feature>
<feature type="transmembrane region" description="Helical" evidence="9">
    <location>
        <begin position="1203"/>
        <end position="1224"/>
    </location>
</feature>
<feature type="transmembrane region" description="Helical" evidence="9">
    <location>
        <begin position="449"/>
        <end position="471"/>
    </location>
</feature>
<sequence length="1721" mass="195138">MRFNHSHVAKMGAKLDKFLLLMWKNWVLQYRKPIQTLVEVVAPVLFCILLVVIRRLVDPEEHDTVVFRPFCTVPLPKNMSNITNMICDPTSDPVPEANVLRFLNRLRARSDDNGIGDSGIDFGNFSMVYSPRSKSLETVMSVFGLIFGEVIQVEDSRALNFYFQQNATNMTFAGIQFDDSYKDVTNLDAIKDFRVSIRFPGETRLQLDPFQINNWRTNLIFPIFQTSGPRQAHYTTGAAPSYYLEGFLAVQHLVTMSLIFARKNLTVDTIFPWLMENPPPVISMRRYPYPAWSEDVLLTPLKSMLSMIMMLSFVYTCINTVKSITTEKEKQLKESMKIMGLSNWLHWTAWFLKTFIFLLLSAILIVVLLKVRWYPNTEYTVFTHADPFVMLLFLVFYICATITFCFAISVFFSKANTAATVAGLMWFMSYAPFLFLQDRYDSLGLSTKLLASLGSNSAMAFGFQMMLMFEGTSEGVQWSNIFTPNNPDDTLTLGLVLIMLAVDSFIYLFIALYVEAVFPGEYGVPRPWYFLFTSSFWCGSSSLTRVQDAGSSINAGEGDFFEPEPRHLRPGVEIRNLRKVFGKKAAVQRLSLNMFEDQITVLLGHNGAGKTTTMSMLTGMITPTDGTAKVNGYDIRTDMDNVRDSLGLCPQHNIIFDDLTVAEHLYFFSKLKGLKKKDINAEIDKYVNLLELQDKRNAKSATLSGGMKRKLCVGMALCGNSKVVMLDEPTAGMDPSARRALWDLLQKQKEGRTMLLTTHFMDEADLLGDRIAIMAGGELQCCGSSFFLKKKYGAGYSLILDKSRECDTGRVTHLLRKHIPDIEIHSNVGSELTYLLTESQSSHFETMLKDLEDHSEALGVRSYGISLTTLEEVFMKVGADHSMENDDYIKSELNGFAHDEVSDMNGNAKLNVGAHRAYTGGFNLVLNQFFAMLLKKFLSTYRTWVLLVIQIFMPCIFLIIAIVVTRNAQYTGDLPAMELNLNRYDNPVTVVETNPNSSFTDTYLGVLKDLHYNSEMTDNVTNRMLTLTAEAPIRVRLNYIVGASFDSISLMGRNLTHATAWFNNDPYHSPATSLGLVLNTILRELLDCADCSIRFTNQPMPFTAETRITQLMNGQSMGFNLAFNLGFSMAFVASFYVLFVVRENVSKSKHLQFVSGVKVLIFWCTSALCDMFTYLVTIVAVMITLVSFQEDGFDTLPDLGRMLVIFIYFGWAFIPMLYLAGYLFDVPSTGYTRMTLFNTFTGVAAFLVVQVLSSEGFNLEDVGRALHWVFLILPHYSLATGISDSYTFYRYKDICGQCLNNICNSSNPLYDTYCKGVEESYFRWSAPGIGRNLLFSFGVGIFLFLVLLSIEFKLFSRIIYYISQTYFPKRPVPVEDEDEDVAEEKLKIRNSSQYELFSNYMLVLRDLTKYYKRFLAVNSLCLGVQRYECFGLLGVNGAGKTTTFKMMTGDVRITYGDGWVDRLSIKSQMKRVQKSIGYCPQFDALLDDMTAKETIIMFALLRGIRYADCTALAVTLAKEFDFLRHLDKKVKELSGGNKRKLSTSISLIGDPPVIYLDEPTTGMDPATKRYLWNALCKIRDSGKCVILTSHSMEECEALCTRLAIMVNGNFKCLGSTQHLKNKFAEGYTLTIKLKKLEDTGALQHQETLPVEEFVAEHFPGARLREKHQELLNYYITNKSMPWSQMFGILERAKRSNLHIEDYSLGQSSLEQVFLTFTRQQH</sequence>
<feature type="transmembrane region" description="Helical" evidence="9">
    <location>
        <begin position="1333"/>
        <end position="1355"/>
    </location>
</feature>
<dbReference type="FunFam" id="3.40.50.300:FF:000298">
    <property type="entry name" value="ATP-binding cassette sub-family A member 12"/>
    <property type="match status" value="1"/>
</dbReference>
<accession>A0AAV8W719</accession>
<dbReference type="Pfam" id="PF12698">
    <property type="entry name" value="ABC2_membrane_3"/>
    <property type="match status" value="2"/>
</dbReference>
<evidence type="ECO:0000259" key="10">
    <source>
        <dbReference type="PROSITE" id="PS50893"/>
    </source>
</evidence>
<dbReference type="SMART" id="SM00382">
    <property type="entry name" value="AAA"/>
    <property type="match status" value="2"/>
</dbReference>
<keyword evidence="7 9" id="KW-1133">Transmembrane helix</keyword>
<evidence type="ECO:0000256" key="7">
    <source>
        <dbReference type="ARBA" id="ARBA00022989"/>
    </source>
</evidence>
<dbReference type="GO" id="GO:0140359">
    <property type="term" value="F:ABC-type transporter activity"/>
    <property type="evidence" value="ECO:0007669"/>
    <property type="project" value="InterPro"/>
</dbReference>
<dbReference type="GO" id="GO:0016887">
    <property type="term" value="F:ATP hydrolysis activity"/>
    <property type="evidence" value="ECO:0007669"/>
    <property type="project" value="InterPro"/>
</dbReference>
<evidence type="ECO:0000256" key="8">
    <source>
        <dbReference type="ARBA" id="ARBA00023136"/>
    </source>
</evidence>
<dbReference type="InterPro" id="IPR056264">
    <property type="entry name" value="R2_ABCA1-4-like"/>
</dbReference>
<keyword evidence="3 9" id="KW-0812">Transmembrane</keyword>
<keyword evidence="4" id="KW-0677">Repeat</keyword>
<proteinExistence type="predicted"/>
<evidence type="ECO:0000313" key="11">
    <source>
        <dbReference type="EMBL" id="KAJ8922450.1"/>
    </source>
</evidence>
<dbReference type="PANTHER" id="PTHR19229">
    <property type="entry name" value="ATP-BINDING CASSETTE TRANSPORTER SUBFAMILY A ABCA"/>
    <property type="match status" value="1"/>
</dbReference>
<keyword evidence="12" id="KW-1185">Reference proteome</keyword>
<comment type="subcellular location">
    <subcellularLocation>
        <location evidence="1">Membrane</location>
        <topology evidence="1">Multi-pass membrane protein</topology>
    </subcellularLocation>
</comment>
<evidence type="ECO:0000313" key="12">
    <source>
        <dbReference type="Proteomes" id="UP001159042"/>
    </source>
</evidence>
<dbReference type="Gene3D" id="3.40.50.300">
    <property type="entry name" value="P-loop containing nucleotide triphosphate hydrolases"/>
    <property type="match status" value="2"/>
</dbReference>
<dbReference type="PROSITE" id="PS00211">
    <property type="entry name" value="ABC_TRANSPORTER_1"/>
    <property type="match status" value="1"/>
</dbReference>
<dbReference type="PROSITE" id="PS50893">
    <property type="entry name" value="ABC_TRANSPORTER_2"/>
    <property type="match status" value="2"/>
</dbReference>
<keyword evidence="5" id="KW-0547">Nucleotide-binding</keyword>
<dbReference type="EMBL" id="JANEYG010000007">
    <property type="protein sequence ID" value="KAJ8922450.1"/>
    <property type="molecule type" value="Genomic_DNA"/>
</dbReference>
<feature type="transmembrane region" description="Helical" evidence="9">
    <location>
        <begin position="1236"/>
        <end position="1253"/>
    </location>
</feature>
<dbReference type="GO" id="GO:0016020">
    <property type="term" value="C:membrane"/>
    <property type="evidence" value="ECO:0007669"/>
    <property type="project" value="UniProtKB-SubCell"/>
</dbReference>
<keyword evidence="8 9" id="KW-0472">Membrane</keyword>
<evidence type="ECO:0000256" key="9">
    <source>
        <dbReference type="SAM" id="Phobius"/>
    </source>
</evidence>
<evidence type="ECO:0000256" key="6">
    <source>
        <dbReference type="ARBA" id="ARBA00022840"/>
    </source>
</evidence>
<evidence type="ECO:0000256" key="3">
    <source>
        <dbReference type="ARBA" id="ARBA00022692"/>
    </source>
</evidence>
<name>A0AAV8W719_9CUCU</name>
<gene>
    <name evidence="11" type="ORF">NQ315_004397</name>
</gene>
<keyword evidence="6" id="KW-0067">ATP-binding</keyword>
<feature type="transmembrane region" description="Helical" evidence="9">
    <location>
        <begin position="418"/>
        <end position="437"/>
    </location>
</feature>
<organism evidence="11 12">
    <name type="scientific">Exocentrus adspersus</name>
    <dbReference type="NCBI Taxonomy" id="1586481"/>
    <lineage>
        <taxon>Eukaryota</taxon>
        <taxon>Metazoa</taxon>
        <taxon>Ecdysozoa</taxon>
        <taxon>Arthropoda</taxon>
        <taxon>Hexapoda</taxon>
        <taxon>Insecta</taxon>
        <taxon>Pterygota</taxon>
        <taxon>Neoptera</taxon>
        <taxon>Endopterygota</taxon>
        <taxon>Coleoptera</taxon>
        <taxon>Polyphaga</taxon>
        <taxon>Cucujiformia</taxon>
        <taxon>Chrysomeloidea</taxon>
        <taxon>Cerambycidae</taxon>
        <taxon>Lamiinae</taxon>
        <taxon>Acanthocinini</taxon>
        <taxon>Exocentrus</taxon>
    </lineage>
</organism>
<keyword evidence="2" id="KW-0813">Transport</keyword>
<evidence type="ECO:0000256" key="4">
    <source>
        <dbReference type="ARBA" id="ARBA00022737"/>
    </source>
</evidence>
<dbReference type="CDD" id="cd03263">
    <property type="entry name" value="ABC_subfamily_A"/>
    <property type="match status" value="2"/>
</dbReference>
<evidence type="ECO:0000256" key="1">
    <source>
        <dbReference type="ARBA" id="ARBA00004141"/>
    </source>
</evidence>
<dbReference type="GO" id="GO:0005319">
    <property type="term" value="F:lipid transporter activity"/>
    <property type="evidence" value="ECO:0007669"/>
    <property type="project" value="TreeGrafter"/>
</dbReference>
<dbReference type="Pfam" id="PF00005">
    <property type="entry name" value="ABC_tran"/>
    <property type="match status" value="2"/>
</dbReference>
<dbReference type="InterPro" id="IPR017871">
    <property type="entry name" value="ABC_transporter-like_CS"/>
</dbReference>
<dbReference type="InterPro" id="IPR027417">
    <property type="entry name" value="P-loop_NTPase"/>
</dbReference>
<feature type="domain" description="ABC transporter" evidence="10">
    <location>
        <begin position="1402"/>
        <end position="1632"/>
    </location>
</feature>
<feature type="transmembrane region" description="Helical" evidence="9">
    <location>
        <begin position="389"/>
        <end position="412"/>
    </location>
</feature>
<feature type="transmembrane region" description="Helical" evidence="9">
    <location>
        <begin position="491"/>
        <end position="514"/>
    </location>
</feature>
<feature type="transmembrane region" description="Helical" evidence="9">
    <location>
        <begin position="344"/>
        <end position="369"/>
    </location>
</feature>